<feature type="coiled-coil region" evidence="3">
    <location>
        <begin position="461"/>
        <end position="488"/>
    </location>
</feature>
<name>A0AAQ3JP44_9LILI</name>
<dbReference type="PANTHER" id="PTHR32054:SF31">
    <property type="entry name" value="PROTEIN WEAK CHLOROPLAST MOVEMENT UNDER BLUE LIGHT 1"/>
    <property type="match status" value="1"/>
</dbReference>
<feature type="compositionally biased region" description="Basic and acidic residues" evidence="4">
    <location>
        <begin position="832"/>
        <end position="856"/>
    </location>
</feature>
<sequence length="881" mass="98097">MQMEEIAGINMEEVPHVVSSSLEACLPPAINENFETFYLQGRVADSIESHIQLQNSFTDYELLNNNTPISNPVNTDNEQKVSLENLESSIQQIIPDVPSQHLHIPGDSYSIHEQQTIANISEPIALQEIPGTTTARKEESKTIESFNLSGNPICDVVVLLPEIVALETSQDVLENIPKFERKTCSKVDAIKISNDSSAFTESSKYEERPTVPPSQLNCQKDFGHTQKNMADSGKLFKRRKDINAKRGLVDTAAPIESVKEVVTKFGGIVDWKAHKAHALENHKHVRSELERIQEEIPECKSRLEAAEGAKIQVLKELDRTKTVIEDLKLNLERAEKKEAQAKEESKLAALIEQDVADGSSVAEAKLEVARERHEAANAELKSIKEELKSFQVEYVWLIHERDVAVRKAQDVVSAANEIEKTVEKLTLELIATKGSFESAHVANLEAEEHRLGAALARDQDCLAWQMELKQAEEEVQQLDQQLMLTKDLKLKLDASTTLVHTLKAELAAYMKAKLKQESERNHKMANAVEETNGNRYSVQALDSMRKVLEEAKISIQKGEVDVNHLRLAASSLEAELDDAKAAVTTLKQKEGMVSIAVSSLEADLDRTKQELDMVRTKGKEARDKMAVLPKFLKHAAAEADQAKSVAQMVREELRKAKEEAEQAKAAATTAHIKFHAALRGTEAAKAAEKLALAAVRALQETEQAAKMQGEDSPTMVTLPLDQYLTLSRRAKDAEELARERVASALAQIEEAKKPKLNSLERMEETHREMEQRKDALKVATQKAEKAKEGKLGAEQELRKLRAELQQRRRTNDAAKGAVNPLESPPPSLVEGSESKSISKEEAGIITNTKHEHDVSGKKKKTLFFPRIVLFLARKKPPQPVN</sequence>
<dbReference type="InterPro" id="IPR008545">
    <property type="entry name" value="Web"/>
</dbReference>
<dbReference type="GO" id="GO:0005829">
    <property type="term" value="C:cytosol"/>
    <property type="evidence" value="ECO:0007669"/>
    <property type="project" value="TreeGrafter"/>
</dbReference>
<accession>A0AAQ3JP44</accession>
<gene>
    <name evidence="5" type="ORF">Cni_G02123</name>
</gene>
<dbReference type="AlphaFoldDB" id="A0AAQ3JP44"/>
<evidence type="ECO:0000256" key="3">
    <source>
        <dbReference type="SAM" id="Coils"/>
    </source>
</evidence>
<feature type="coiled-coil region" evidence="3">
    <location>
        <begin position="562"/>
        <end position="673"/>
    </location>
</feature>
<evidence type="ECO:0000256" key="1">
    <source>
        <dbReference type="ARBA" id="ARBA00005485"/>
    </source>
</evidence>
<keyword evidence="2 3" id="KW-0175">Coiled coil</keyword>
<evidence type="ECO:0000256" key="2">
    <source>
        <dbReference type="ARBA" id="ARBA00023054"/>
    </source>
</evidence>
<dbReference type="Proteomes" id="UP001327560">
    <property type="component" value="Chromosome 1"/>
</dbReference>
<dbReference type="Pfam" id="PF05701">
    <property type="entry name" value="WEMBL"/>
    <property type="match status" value="1"/>
</dbReference>
<evidence type="ECO:0000256" key="4">
    <source>
        <dbReference type="SAM" id="MobiDB-lite"/>
    </source>
</evidence>
<keyword evidence="6" id="KW-1185">Reference proteome</keyword>
<feature type="region of interest" description="Disordered" evidence="4">
    <location>
        <begin position="806"/>
        <end position="857"/>
    </location>
</feature>
<dbReference type="GO" id="GO:0009904">
    <property type="term" value="P:chloroplast accumulation movement"/>
    <property type="evidence" value="ECO:0007669"/>
    <property type="project" value="TreeGrafter"/>
</dbReference>
<evidence type="ECO:0000313" key="5">
    <source>
        <dbReference type="EMBL" id="WOK93426.1"/>
    </source>
</evidence>
<dbReference type="GO" id="GO:0009903">
    <property type="term" value="P:chloroplast avoidance movement"/>
    <property type="evidence" value="ECO:0007669"/>
    <property type="project" value="TreeGrafter"/>
</dbReference>
<reference evidence="5 6" key="1">
    <citation type="submission" date="2023-10" db="EMBL/GenBank/DDBJ databases">
        <title>Chromosome-scale genome assembly provides insights into flower coloration mechanisms of Canna indica.</title>
        <authorList>
            <person name="Li C."/>
        </authorList>
    </citation>
    <scope>NUCLEOTIDE SEQUENCE [LARGE SCALE GENOMIC DNA]</scope>
    <source>
        <tissue evidence="5">Flower</tissue>
    </source>
</reference>
<evidence type="ECO:0000313" key="6">
    <source>
        <dbReference type="Proteomes" id="UP001327560"/>
    </source>
</evidence>
<proteinExistence type="inferred from homology"/>
<feature type="coiled-coil region" evidence="3">
    <location>
        <begin position="275"/>
        <end position="393"/>
    </location>
</feature>
<dbReference type="PANTHER" id="PTHR32054">
    <property type="entry name" value="HEAVY CHAIN, PUTATIVE, EXPRESSED-RELATED-RELATED"/>
    <property type="match status" value="1"/>
</dbReference>
<organism evidence="5 6">
    <name type="scientific">Canna indica</name>
    <name type="common">Indian-shot</name>
    <dbReference type="NCBI Taxonomy" id="4628"/>
    <lineage>
        <taxon>Eukaryota</taxon>
        <taxon>Viridiplantae</taxon>
        <taxon>Streptophyta</taxon>
        <taxon>Embryophyta</taxon>
        <taxon>Tracheophyta</taxon>
        <taxon>Spermatophyta</taxon>
        <taxon>Magnoliopsida</taxon>
        <taxon>Liliopsida</taxon>
        <taxon>Zingiberales</taxon>
        <taxon>Cannaceae</taxon>
        <taxon>Canna</taxon>
    </lineage>
</organism>
<protein>
    <submittedName>
        <fullName evidence="5">Uncharacterized protein</fullName>
    </submittedName>
</protein>
<dbReference type="EMBL" id="CP136890">
    <property type="protein sequence ID" value="WOK93426.1"/>
    <property type="molecule type" value="Genomic_DNA"/>
</dbReference>
<comment type="similarity">
    <text evidence="1">Belongs to the WEB family.</text>
</comment>